<feature type="active site" description="Acyl-thioester intermediate" evidence="6 8">
    <location>
        <position position="212"/>
    </location>
</feature>
<dbReference type="UniPathway" id="UPA00538">
    <property type="reaction ID" value="UER00592"/>
</dbReference>
<dbReference type="Pfam" id="PF21948">
    <property type="entry name" value="LplA-B_cat"/>
    <property type="match status" value="1"/>
</dbReference>
<feature type="binding site" evidence="6 9">
    <location>
        <begin position="104"/>
        <end position="111"/>
    </location>
    <ligand>
        <name>substrate</name>
    </ligand>
</feature>
<dbReference type="InterPro" id="IPR000544">
    <property type="entry name" value="Octanoyltransferase"/>
</dbReference>
<evidence type="ECO:0000256" key="5">
    <source>
        <dbReference type="ARBA" id="ARBA00024732"/>
    </source>
</evidence>
<evidence type="ECO:0000256" key="4">
    <source>
        <dbReference type="ARBA" id="ARBA00023315"/>
    </source>
</evidence>
<sequence length="254" mass="28544">MKGWFLRKAMNRVINKQVDVRKLGSIAYQEAWDEQERLFATIVDQKLANRAVSPDEQQPTANYLLFCEHPHVYTIGTSGHEENLLVDETRLASEFGASLFKIRRGGDITYHGPGQLVGYPILDLDNFFTDIHRYMRLLEESIILTLADYGLQAGRIEGAGAERLTGVWLDVGGINPRKICALGVKASRWVTMHGFALNVNTDLSYFNHIVPCGITDKAVTSLALELGHEVPLDEVSDKVQQHLFTLFDMEPVTQ</sequence>
<dbReference type="GO" id="GO:0033819">
    <property type="term" value="F:lipoyl(octanoyl) transferase activity"/>
    <property type="evidence" value="ECO:0007669"/>
    <property type="project" value="UniProtKB-EC"/>
</dbReference>
<keyword evidence="4 6" id="KW-0012">Acyltransferase</keyword>
<evidence type="ECO:0000256" key="6">
    <source>
        <dbReference type="HAMAP-Rule" id="MF_00013"/>
    </source>
</evidence>
<dbReference type="PIRSF" id="PIRSF016262">
    <property type="entry name" value="LPLase"/>
    <property type="match status" value="1"/>
</dbReference>
<dbReference type="AlphaFoldDB" id="A0A286GLK0"/>
<dbReference type="GO" id="GO:0009249">
    <property type="term" value="P:protein lipoylation"/>
    <property type="evidence" value="ECO:0007669"/>
    <property type="project" value="InterPro"/>
</dbReference>
<feature type="site" description="Lowers pKa of active site Cys" evidence="6 10">
    <location>
        <position position="178"/>
    </location>
</feature>
<organism evidence="12 13">
    <name type="scientific">Spirosoma fluviale</name>
    <dbReference type="NCBI Taxonomy" id="1597977"/>
    <lineage>
        <taxon>Bacteria</taxon>
        <taxon>Pseudomonadati</taxon>
        <taxon>Bacteroidota</taxon>
        <taxon>Cytophagia</taxon>
        <taxon>Cytophagales</taxon>
        <taxon>Cytophagaceae</taxon>
        <taxon>Spirosoma</taxon>
    </lineage>
</organism>
<dbReference type="FunFam" id="3.30.930.10:FF:000035">
    <property type="entry name" value="Putative lipoyltransferase 2, mitochondrial"/>
    <property type="match status" value="1"/>
</dbReference>
<feature type="binding site" evidence="6 9">
    <location>
        <begin position="181"/>
        <end position="183"/>
    </location>
    <ligand>
        <name>substrate</name>
    </ligand>
</feature>
<feature type="domain" description="BPL/LPL catalytic" evidence="11">
    <location>
        <begin position="58"/>
        <end position="251"/>
    </location>
</feature>
<evidence type="ECO:0000256" key="10">
    <source>
        <dbReference type="PIRSR" id="PIRSR016262-3"/>
    </source>
</evidence>
<dbReference type="GO" id="GO:0005737">
    <property type="term" value="C:cytoplasm"/>
    <property type="evidence" value="ECO:0007669"/>
    <property type="project" value="UniProtKB-SubCell"/>
</dbReference>
<dbReference type="PROSITE" id="PS51733">
    <property type="entry name" value="BPL_LPL_CATALYTIC"/>
    <property type="match status" value="1"/>
</dbReference>
<dbReference type="NCBIfam" id="TIGR00214">
    <property type="entry name" value="lipB"/>
    <property type="match status" value="1"/>
</dbReference>
<evidence type="ECO:0000256" key="8">
    <source>
        <dbReference type="PIRSR" id="PIRSR016262-1"/>
    </source>
</evidence>
<name>A0A286GLK0_9BACT</name>
<keyword evidence="13" id="KW-1185">Reference proteome</keyword>
<comment type="function">
    <text evidence="5 6 7">Catalyzes the transfer of endogenously produced octanoic acid from octanoyl-acyl-carrier-protein onto the lipoyl domains of lipoate-dependent enzymes. Lipoyl-ACP can also act as a substrate although octanoyl-ACP is likely to be the physiological substrate.</text>
</comment>
<feature type="binding site" evidence="6 9">
    <location>
        <begin position="194"/>
        <end position="196"/>
    </location>
    <ligand>
        <name>substrate</name>
    </ligand>
</feature>
<gene>
    <name evidence="6" type="primary">lipB</name>
    <name evidence="12" type="ORF">SAMN06269250_5299</name>
</gene>
<keyword evidence="3 6" id="KW-0808">Transferase</keyword>
<dbReference type="HAMAP" id="MF_00013">
    <property type="entry name" value="LipB"/>
    <property type="match status" value="1"/>
</dbReference>
<dbReference type="PROSITE" id="PS01313">
    <property type="entry name" value="LIPB"/>
    <property type="match status" value="1"/>
</dbReference>
<protein>
    <recommendedName>
        <fullName evidence="6 7">Octanoyltransferase</fullName>
        <ecNumber evidence="6 7">2.3.1.181</ecNumber>
    </recommendedName>
    <alternativeName>
        <fullName evidence="6">Lipoate-protein ligase B</fullName>
    </alternativeName>
    <alternativeName>
        <fullName evidence="6">Lipoyl/octanoyl transferase</fullName>
    </alternativeName>
    <alternativeName>
        <fullName evidence="6">Octanoyl-[acyl-carrier-protein]-protein N-octanoyltransferase</fullName>
    </alternativeName>
</protein>
<reference evidence="13" key="1">
    <citation type="submission" date="2017-09" db="EMBL/GenBank/DDBJ databases">
        <authorList>
            <person name="Varghese N."/>
            <person name="Submissions S."/>
        </authorList>
    </citation>
    <scope>NUCLEOTIDE SEQUENCE [LARGE SCALE GENOMIC DNA]</scope>
    <source>
        <strain evidence="13">DSM 29961</strain>
    </source>
</reference>
<dbReference type="CDD" id="cd16444">
    <property type="entry name" value="LipB"/>
    <property type="match status" value="1"/>
</dbReference>
<evidence type="ECO:0000256" key="9">
    <source>
        <dbReference type="PIRSR" id="PIRSR016262-2"/>
    </source>
</evidence>
<comment type="catalytic activity">
    <reaction evidence="6 7">
        <text>octanoyl-[ACP] + L-lysyl-[protein] = N(6)-octanoyl-L-lysyl-[protein] + holo-[ACP] + H(+)</text>
        <dbReference type="Rhea" id="RHEA:17665"/>
        <dbReference type="Rhea" id="RHEA-COMP:9636"/>
        <dbReference type="Rhea" id="RHEA-COMP:9685"/>
        <dbReference type="Rhea" id="RHEA-COMP:9752"/>
        <dbReference type="Rhea" id="RHEA-COMP:9928"/>
        <dbReference type="ChEBI" id="CHEBI:15378"/>
        <dbReference type="ChEBI" id="CHEBI:29969"/>
        <dbReference type="ChEBI" id="CHEBI:64479"/>
        <dbReference type="ChEBI" id="CHEBI:78463"/>
        <dbReference type="ChEBI" id="CHEBI:78809"/>
        <dbReference type="EC" id="2.3.1.181"/>
    </reaction>
</comment>
<dbReference type="Proteomes" id="UP000219452">
    <property type="component" value="Unassembled WGS sequence"/>
</dbReference>
<comment type="pathway">
    <text evidence="1 6 7">Protein modification; protein lipoylation via endogenous pathway; protein N(6)-(lipoyl)lysine from octanoyl-[acyl-carrier-protein]: step 1/2.</text>
</comment>
<accession>A0A286GLK0</accession>
<evidence type="ECO:0000313" key="12">
    <source>
        <dbReference type="EMBL" id="SOD96417.1"/>
    </source>
</evidence>
<dbReference type="EC" id="2.3.1.181" evidence="6 7"/>
<comment type="subcellular location">
    <subcellularLocation>
        <location evidence="6">Cytoplasm</location>
    </subcellularLocation>
</comment>
<evidence type="ECO:0000256" key="2">
    <source>
        <dbReference type="ARBA" id="ARBA00022490"/>
    </source>
</evidence>
<dbReference type="Gene3D" id="3.30.930.10">
    <property type="entry name" value="Bira Bifunctional Protein, Domain 2"/>
    <property type="match status" value="1"/>
</dbReference>
<comment type="similarity">
    <text evidence="6 7">Belongs to the LipB family.</text>
</comment>
<evidence type="ECO:0000313" key="13">
    <source>
        <dbReference type="Proteomes" id="UP000219452"/>
    </source>
</evidence>
<dbReference type="InterPro" id="IPR045864">
    <property type="entry name" value="aa-tRNA-synth_II/BPL/LPL"/>
</dbReference>
<evidence type="ECO:0000256" key="3">
    <source>
        <dbReference type="ARBA" id="ARBA00022679"/>
    </source>
</evidence>
<evidence type="ECO:0000256" key="1">
    <source>
        <dbReference type="ARBA" id="ARBA00004821"/>
    </source>
</evidence>
<dbReference type="NCBIfam" id="NF010925">
    <property type="entry name" value="PRK14345.1"/>
    <property type="match status" value="1"/>
</dbReference>
<dbReference type="PANTHER" id="PTHR10993">
    <property type="entry name" value="OCTANOYLTRANSFERASE"/>
    <property type="match status" value="1"/>
</dbReference>
<dbReference type="PANTHER" id="PTHR10993:SF12">
    <property type="entry name" value="OCTANOYLTRANSFERASE"/>
    <property type="match status" value="1"/>
</dbReference>
<proteinExistence type="inferred from homology"/>
<evidence type="ECO:0000259" key="11">
    <source>
        <dbReference type="PROSITE" id="PS51733"/>
    </source>
</evidence>
<evidence type="ECO:0000256" key="7">
    <source>
        <dbReference type="PIRNR" id="PIRNR016262"/>
    </source>
</evidence>
<comment type="miscellaneous">
    <text evidence="6">In the reaction, the free carboxyl group of octanoic acid is attached via an amide linkage to the epsilon-amino group of a specific lysine residue of lipoyl domains of lipoate-dependent enzymes.</text>
</comment>
<keyword evidence="2 6" id="KW-0963">Cytoplasm</keyword>
<dbReference type="EMBL" id="OCNH01000005">
    <property type="protein sequence ID" value="SOD96417.1"/>
    <property type="molecule type" value="Genomic_DNA"/>
</dbReference>
<dbReference type="SUPFAM" id="SSF55681">
    <property type="entry name" value="Class II aaRS and biotin synthetases"/>
    <property type="match status" value="1"/>
</dbReference>
<dbReference type="InterPro" id="IPR004143">
    <property type="entry name" value="BPL_LPL_catalytic"/>
</dbReference>
<dbReference type="InterPro" id="IPR020605">
    <property type="entry name" value="Octanoyltransferase_CS"/>
</dbReference>